<comment type="similarity">
    <text evidence="7">Belongs to the binding-protein-dependent transport system permease family.</text>
</comment>
<dbReference type="Gene3D" id="1.10.3720.10">
    <property type="entry name" value="MetI-like"/>
    <property type="match status" value="1"/>
</dbReference>
<feature type="transmembrane region" description="Helical" evidence="7">
    <location>
        <begin position="305"/>
        <end position="326"/>
    </location>
</feature>
<feature type="transmembrane region" description="Helical" evidence="7">
    <location>
        <begin position="77"/>
        <end position="98"/>
    </location>
</feature>
<keyword evidence="3" id="KW-1003">Cell membrane</keyword>
<evidence type="ECO:0000259" key="8">
    <source>
        <dbReference type="PROSITE" id="PS50928"/>
    </source>
</evidence>
<evidence type="ECO:0000256" key="4">
    <source>
        <dbReference type="ARBA" id="ARBA00022692"/>
    </source>
</evidence>
<name>A0ABM7PDP3_9BACT</name>
<evidence type="ECO:0000313" key="9">
    <source>
        <dbReference type="EMBL" id="BCS95650.1"/>
    </source>
</evidence>
<reference evidence="9 10" key="1">
    <citation type="submission" date="2021-02" db="EMBL/GenBank/DDBJ databases">
        <title>Complete genome of Desulfoluna sp. strain ASN36.</title>
        <authorList>
            <person name="Takahashi A."/>
            <person name="Kojima H."/>
            <person name="Fukui M."/>
        </authorList>
    </citation>
    <scope>NUCLEOTIDE SEQUENCE [LARGE SCALE GENOMIC DNA]</scope>
    <source>
        <strain evidence="9 10">ASN36</strain>
    </source>
</reference>
<keyword evidence="6 7" id="KW-0472">Membrane</keyword>
<dbReference type="PANTHER" id="PTHR43386:SF1">
    <property type="entry name" value="D,D-DIPEPTIDE TRANSPORT SYSTEM PERMEASE PROTEIN DDPC-RELATED"/>
    <property type="match status" value="1"/>
</dbReference>
<dbReference type="Pfam" id="PF00528">
    <property type="entry name" value="BPD_transp_1"/>
    <property type="match status" value="1"/>
</dbReference>
<keyword evidence="5 7" id="KW-1133">Transmembrane helix</keyword>
<evidence type="ECO:0000256" key="7">
    <source>
        <dbReference type="RuleBase" id="RU363032"/>
    </source>
</evidence>
<proteinExistence type="inferred from homology"/>
<dbReference type="RefSeq" id="WP_236891930.1">
    <property type="nucleotide sequence ID" value="NZ_AP024488.1"/>
</dbReference>
<feature type="transmembrane region" description="Helical" evidence="7">
    <location>
        <begin position="178"/>
        <end position="198"/>
    </location>
</feature>
<feature type="domain" description="ABC transmembrane type-1" evidence="8">
    <location>
        <begin position="138"/>
        <end position="327"/>
    </location>
</feature>
<protein>
    <submittedName>
        <fullName evidence="9">Glutathione ABC transporter permease GsiD</fullName>
    </submittedName>
</protein>
<keyword evidence="2 7" id="KW-0813">Transport</keyword>
<dbReference type="InterPro" id="IPR035906">
    <property type="entry name" value="MetI-like_sf"/>
</dbReference>
<feature type="transmembrane region" description="Helical" evidence="7">
    <location>
        <begin position="258"/>
        <end position="284"/>
    </location>
</feature>
<comment type="subcellular location">
    <subcellularLocation>
        <location evidence="1 7">Cell membrane</location>
        <topology evidence="1 7">Multi-pass membrane protein</topology>
    </subcellularLocation>
</comment>
<keyword evidence="4 7" id="KW-0812">Transmembrane</keyword>
<evidence type="ECO:0000256" key="6">
    <source>
        <dbReference type="ARBA" id="ARBA00023136"/>
    </source>
</evidence>
<evidence type="ECO:0000256" key="5">
    <source>
        <dbReference type="ARBA" id="ARBA00022989"/>
    </source>
</evidence>
<dbReference type="Proteomes" id="UP001320148">
    <property type="component" value="Chromosome"/>
</dbReference>
<dbReference type="EMBL" id="AP024488">
    <property type="protein sequence ID" value="BCS95650.1"/>
    <property type="molecule type" value="Genomic_DNA"/>
</dbReference>
<evidence type="ECO:0000313" key="10">
    <source>
        <dbReference type="Proteomes" id="UP001320148"/>
    </source>
</evidence>
<dbReference type="CDD" id="cd06261">
    <property type="entry name" value="TM_PBP2"/>
    <property type="match status" value="1"/>
</dbReference>
<dbReference type="InterPro" id="IPR050366">
    <property type="entry name" value="BP-dependent_transpt_permease"/>
</dbReference>
<dbReference type="PANTHER" id="PTHR43386">
    <property type="entry name" value="OLIGOPEPTIDE TRANSPORT SYSTEM PERMEASE PROTEIN APPC"/>
    <property type="match status" value="1"/>
</dbReference>
<feature type="transmembrane region" description="Helical" evidence="7">
    <location>
        <begin position="136"/>
        <end position="166"/>
    </location>
</feature>
<keyword evidence="10" id="KW-1185">Reference proteome</keyword>
<dbReference type="PROSITE" id="PS50928">
    <property type="entry name" value="ABC_TM1"/>
    <property type="match status" value="1"/>
</dbReference>
<evidence type="ECO:0000256" key="1">
    <source>
        <dbReference type="ARBA" id="ARBA00004651"/>
    </source>
</evidence>
<gene>
    <name evidence="9" type="ORF">DSLASN_12820</name>
</gene>
<dbReference type="InterPro" id="IPR000515">
    <property type="entry name" value="MetI-like"/>
</dbReference>
<feature type="transmembrane region" description="Helical" evidence="7">
    <location>
        <begin position="35"/>
        <end position="56"/>
    </location>
</feature>
<dbReference type="InterPro" id="IPR025966">
    <property type="entry name" value="OppC_N"/>
</dbReference>
<accession>A0ABM7PDP3</accession>
<sequence>MIFKVKTFYLAVFSALLLVVLFPRAEKAWVSYGLFAAITLFEFGLAGRIAAHGATVSNGGMKSGKELMWRRLKKNKSAMVGMVILTVLIYLAVLAPFITPVDPLETDWGALSEGMSRLHWFGTDDLGRDIFARNLFGIRVAIGIGVTAVVLNTLIGTFLGLVAGYYGGRIDNMIMRGLEAWNAIPFILLAIAIMAALGTGIGKLILIVSLSNLMAFARIIRGSVLLVRESDYISAARVIGISDAAIIFRHVIPNCISPVLVLASLTIGETILVIAGLSFLGLGIQPPMASLGAMLANGQQFLHENLLMSVIPGTTILLIVLSFNLFGDGVRDALDAKLMD</sequence>
<organism evidence="9 10">
    <name type="scientific">Desulfoluna limicola</name>
    <dbReference type="NCBI Taxonomy" id="2810562"/>
    <lineage>
        <taxon>Bacteria</taxon>
        <taxon>Pseudomonadati</taxon>
        <taxon>Thermodesulfobacteriota</taxon>
        <taxon>Desulfobacteria</taxon>
        <taxon>Desulfobacterales</taxon>
        <taxon>Desulfolunaceae</taxon>
        <taxon>Desulfoluna</taxon>
    </lineage>
</organism>
<evidence type="ECO:0000256" key="3">
    <source>
        <dbReference type="ARBA" id="ARBA00022475"/>
    </source>
</evidence>
<dbReference type="SUPFAM" id="SSF161098">
    <property type="entry name" value="MetI-like"/>
    <property type="match status" value="1"/>
</dbReference>
<evidence type="ECO:0000256" key="2">
    <source>
        <dbReference type="ARBA" id="ARBA00022448"/>
    </source>
</evidence>
<dbReference type="Pfam" id="PF12911">
    <property type="entry name" value="OppC_N"/>
    <property type="match status" value="1"/>
</dbReference>